<dbReference type="Proteomes" id="UP000230423">
    <property type="component" value="Unassembled WGS sequence"/>
</dbReference>
<dbReference type="InterPro" id="IPR050271">
    <property type="entry name" value="UDP-glycosyltransferase"/>
</dbReference>
<dbReference type="EC" id="2.4.1.17" evidence="2"/>
<feature type="non-terminal residue" evidence="7">
    <location>
        <position position="1"/>
    </location>
</feature>
<gene>
    <name evidence="7" type="ORF">TELCIR_25888</name>
</gene>
<sequence>DDRLTLFITHGGANSMLETATRGKPVIAIPLYGDQMKNAKLMRKYGFGVIVEKTELLGGRGLHEAIDRVISDKK</sequence>
<dbReference type="PANTHER" id="PTHR48043:SF23">
    <property type="entry name" value="UDP-GLUCURONOSYLTRANSFERASE"/>
    <property type="match status" value="1"/>
</dbReference>
<dbReference type="Gene3D" id="3.40.50.2000">
    <property type="entry name" value="Glycogen Phosphorylase B"/>
    <property type="match status" value="1"/>
</dbReference>
<dbReference type="PANTHER" id="PTHR48043">
    <property type="entry name" value="EG:EG0003.4 PROTEIN-RELATED"/>
    <property type="match status" value="1"/>
</dbReference>
<comment type="similarity">
    <text evidence="1">Belongs to the UDP-glycosyltransferase family.</text>
</comment>
<keyword evidence="3" id="KW-0328">Glycosyltransferase</keyword>
<evidence type="ECO:0000313" key="8">
    <source>
        <dbReference type="Proteomes" id="UP000230423"/>
    </source>
</evidence>
<dbReference type="InterPro" id="IPR002213">
    <property type="entry name" value="UDP_glucos_trans"/>
</dbReference>
<dbReference type="GO" id="GO:0015020">
    <property type="term" value="F:glucuronosyltransferase activity"/>
    <property type="evidence" value="ECO:0007669"/>
    <property type="project" value="UniProtKB-EC"/>
</dbReference>
<keyword evidence="4" id="KW-0808">Transferase</keyword>
<evidence type="ECO:0000313" key="7">
    <source>
        <dbReference type="EMBL" id="PIO52801.1"/>
    </source>
</evidence>
<keyword evidence="5" id="KW-0732">Signal</keyword>
<comment type="catalytic activity">
    <reaction evidence="6">
        <text>glucuronate acceptor + UDP-alpha-D-glucuronate = acceptor beta-D-glucuronoside + UDP + H(+)</text>
        <dbReference type="Rhea" id="RHEA:21032"/>
        <dbReference type="ChEBI" id="CHEBI:15378"/>
        <dbReference type="ChEBI" id="CHEBI:58052"/>
        <dbReference type="ChEBI" id="CHEBI:58223"/>
        <dbReference type="ChEBI" id="CHEBI:132367"/>
        <dbReference type="ChEBI" id="CHEBI:132368"/>
        <dbReference type="EC" id="2.4.1.17"/>
    </reaction>
</comment>
<accession>A0A2G9T4D1</accession>
<organism evidence="7 8">
    <name type="scientific">Teladorsagia circumcincta</name>
    <name type="common">Brown stomach worm</name>
    <name type="synonym">Ostertagia circumcincta</name>
    <dbReference type="NCBI Taxonomy" id="45464"/>
    <lineage>
        <taxon>Eukaryota</taxon>
        <taxon>Metazoa</taxon>
        <taxon>Ecdysozoa</taxon>
        <taxon>Nematoda</taxon>
        <taxon>Chromadorea</taxon>
        <taxon>Rhabditida</taxon>
        <taxon>Rhabditina</taxon>
        <taxon>Rhabditomorpha</taxon>
        <taxon>Strongyloidea</taxon>
        <taxon>Trichostrongylidae</taxon>
        <taxon>Teladorsagia</taxon>
    </lineage>
</organism>
<protein>
    <recommendedName>
        <fullName evidence="2">glucuronosyltransferase</fullName>
        <ecNumber evidence="2">2.4.1.17</ecNumber>
    </recommendedName>
</protein>
<dbReference type="Pfam" id="PF00201">
    <property type="entry name" value="UDPGT"/>
    <property type="match status" value="1"/>
</dbReference>
<evidence type="ECO:0000256" key="3">
    <source>
        <dbReference type="ARBA" id="ARBA00022676"/>
    </source>
</evidence>
<evidence type="ECO:0000256" key="6">
    <source>
        <dbReference type="ARBA" id="ARBA00047475"/>
    </source>
</evidence>
<evidence type="ECO:0000256" key="2">
    <source>
        <dbReference type="ARBA" id="ARBA00012544"/>
    </source>
</evidence>
<evidence type="ECO:0000256" key="5">
    <source>
        <dbReference type="ARBA" id="ARBA00022729"/>
    </source>
</evidence>
<evidence type="ECO:0000256" key="4">
    <source>
        <dbReference type="ARBA" id="ARBA00022679"/>
    </source>
</evidence>
<dbReference type="EMBL" id="KZ425895">
    <property type="protein sequence ID" value="PIO52801.1"/>
    <property type="molecule type" value="Genomic_DNA"/>
</dbReference>
<keyword evidence="8" id="KW-1185">Reference proteome</keyword>
<name>A0A2G9T4D1_TELCI</name>
<dbReference type="AlphaFoldDB" id="A0A2G9T4D1"/>
<evidence type="ECO:0000256" key="1">
    <source>
        <dbReference type="ARBA" id="ARBA00009995"/>
    </source>
</evidence>
<dbReference type="SUPFAM" id="SSF53756">
    <property type="entry name" value="UDP-Glycosyltransferase/glycogen phosphorylase"/>
    <property type="match status" value="1"/>
</dbReference>
<reference evidence="7 8" key="1">
    <citation type="submission" date="2015-09" db="EMBL/GenBank/DDBJ databases">
        <title>Draft genome of the parasitic nematode Teladorsagia circumcincta isolate WARC Sus (inbred).</title>
        <authorList>
            <person name="Mitreva M."/>
        </authorList>
    </citation>
    <scope>NUCLEOTIDE SEQUENCE [LARGE SCALE GENOMIC DNA]</scope>
    <source>
        <strain evidence="7 8">S</strain>
    </source>
</reference>
<proteinExistence type="inferred from homology"/>
<dbReference type="OrthoDB" id="5850162at2759"/>